<proteinExistence type="predicted"/>
<sequence>MIFSRPCQPAGGGDMLTGTEIRDSIPPLLSPMAQVDLTGLKVAELGLLYLRNSIRPVRRERGAPIILHHSGSGILRAFRERLHSPSFMDSPLPEKMTFQLSATTSYAFPIADKGKSSSLPGRFGVRSRFRCQELHIHSSRPSIISIACVKTAQFRCLALELTLTPISGRKRTER</sequence>
<accession>A0A2B7ZKY9</accession>
<dbReference type="AlphaFoldDB" id="A0A2B7ZKY9"/>
<dbReference type="EMBL" id="PDND01000050">
    <property type="protein sequence ID" value="PGH33990.1"/>
    <property type="molecule type" value="Genomic_DNA"/>
</dbReference>
<organism evidence="1 2">
    <name type="scientific">[Emmonsia] crescens</name>
    <dbReference type="NCBI Taxonomy" id="73230"/>
    <lineage>
        <taxon>Eukaryota</taxon>
        <taxon>Fungi</taxon>
        <taxon>Dikarya</taxon>
        <taxon>Ascomycota</taxon>
        <taxon>Pezizomycotina</taxon>
        <taxon>Eurotiomycetes</taxon>
        <taxon>Eurotiomycetidae</taxon>
        <taxon>Onygenales</taxon>
        <taxon>Ajellomycetaceae</taxon>
        <taxon>Emergomyces</taxon>
    </lineage>
</organism>
<comment type="caution">
    <text evidence="1">The sequence shown here is derived from an EMBL/GenBank/DDBJ whole genome shotgun (WGS) entry which is preliminary data.</text>
</comment>
<name>A0A2B7ZKY9_9EURO</name>
<dbReference type="Proteomes" id="UP000226031">
    <property type="component" value="Unassembled WGS sequence"/>
</dbReference>
<evidence type="ECO:0000313" key="2">
    <source>
        <dbReference type="Proteomes" id="UP000226031"/>
    </source>
</evidence>
<keyword evidence="2" id="KW-1185">Reference proteome</keyword>
<reference evidence="1 2" key="1">
    <citation type="submission" date="2017-10" db="EMBL/GenBank/DDBJ databases">
        <title>Comparative genomics in systemic dimorphic fungi from Ajellomycetaceae.</title>
        <authorList>
            <person name="Munoz J.F."/>
            <person name="Mcewen J.G."/>
            <person name="Clay O.K."/>
            <person name="Cuomo C.A."/>
        </authorList>
    </citation>
    <scope>NUCLEOTIDE SEQUENCE [LARGE SCALE GENOMIC DNA]</scope>
    <source>
        <strain evidence="1 2">UAMH4076</strain>
    </source>
</reference>
<evidence type="ECO:0000313" key="1">
    <source>
        <dbReference type="EMBL" id="PGH33990.1"/>
    </source>
</evidence>
<protein>
    <submittedName>
        <fullName evidence="1">Uncharacterized protein</fullName>
    </submittedName>
</protein>
<gene>
    <name evidence="1" type="ORF">GX50_03227</name>
</gene>